<dbReference type="Pfam" id="PF03435">
    <property type="entry name" value="Sacchrp_dh_NADP"/>
    <property type="match status" value="1"/>
</dbReference>
<name>A0ABV4WQ25_9CYAN</name>
<evidence type="ECO:0000259" key="1">
    <source>
        <dbReference type="Pfam" id="PF03435"/>
    </source>
</evidence>
<evidence type="ECO:0000313" key="3">
    <source>
        <dbReference type="Proteomes" id="UP001576780"/>
    </source>
</evidence>
<dbReference type="InterPro" id="IPR005097">
    <property type="entry name" value="Sacchrp_dh_NADP-bd"/>
</dbReference>
<dbReference type="Proteomes" id="UP001576780">
    <property type="component" value="Unassembled WGS sequence"/>
</dbReference>
<dbReference type="InterPro" id="IPR036291">
    <property type="entry name" value="NAD(P)-bd_dom_sf"/>
</dbReference>
<dbReference type="SUPFAM" id="SSF51735">
    <property type="entry name" value="NAD(P)-binding Rossmann-fold domains"/>
    <property type="match status" value="1"/>
</dbReference>
<evidence type="ECO:0000313" key="2">
    <source>
        <dbReference type="EMBL" id="MFB2837177.1"/>
    </source>
</evidence>
<proteinExistence type="predicted"/>
<dbReference type="RefSeq" id="WP_413279532.1">
    <property type="nucleotide sequence ID" value="NZ_JBHFNT010000200.1"/>
</dbReference>
<protein>
    <submittedName>
        <fullName evidence="2">Trans-acting enoyl reductase family protein</fullName>
    </submittedName>
</protein>
<gene>
    <name evidence="2" type="ORF">ACE1CA_21845</name>
</gene>
<accession>A0ABV4WQ25</accession>
<organism evidence="2 3">
    <name type="scientific">Floridaenema evergladense BLCC-F167</name>
    <dbReference type="NCBI Taxonomy" id="3153639"/>
    <lineage>
        <taxon>Bacteria</taxon>
        <taxon>Bacillati</taxon>
        <taxon>Cyanobacteriota</taxon>
        <taxon>Cyanophyceae</taxon>
        <taxon>Oscillatoriophycideae</taxon>
        <taxon>Aerosakkonematales</taxon>
        <taxon>Aerosakkonemataceae</taxon>
        <taxon>Floridanema</taxon>
        <taxon>Floridanema evergladense</taxon>
    </lineage>
</organism>
<dbReference type="PANTHER" id="PTHR12286:SF5">
    <property type="entry name" value="SACCHAROPINE DEHYDROGENASE-LIKE OXIDOREDUCTASE"/>
    <property type="match status" value="1"/>
</dbReference>
<dbReference type="InterPro" id="IPR051276">
    <property type="entry name" value="Saccharopine_DH-like_oxidrdct"/>
</dbReference>
<dbReference type="PANTHER" id="PTHR12286">
    <property type="entry name" value="SACCHAROPINE DEHYDROGENASE-LIKE OXIDOREDUCTASE"/>
    <property type="match status" value="1"/>
</dbReference>
<sequence>MSDRPYHVILYGASGFVGKQTVQYFADRTSKQTRWAIAGRNRQKLEAVRAQVGVAVDVLVADSQDQQAVDKIVSQTKVILTTAGPFALYGNTLVDACVRYKTHYVDITGETPWVRTLIDRYHTQAAVDGTRIIPCCGFDSVPSDLGTYLVVRHLQKELGVPCKSVNAYFQAFGGFNGGTLASAFNLYDSNQTEQLKDPFLLNPSGNHTQAEIEQNCDPETPTFDSDLNTWVAPFFMGMVNTRIVRRSSALYEQWQEPYSSDFTYQEYLKFDEPLARLKATSVNAGLALFTGGLQQPVVRSLLKPLLPQPGSGPSEQTMDEGWFSCELIGTGVDGRKVRSLIRDQGDPGNRATVKFLCESALSLAEQTNELPGGEKRGGILTPATGLGDVLAQRLRQAGMTVKVGT</sequence>
<dbReference type="Gene3D" id="3.40.50.720">
    <property type="entry name" value="NAD(P)-binding Rossmann-like Domain"/>
    <property type="match status" value="1"/>
</dbReference>
<reference evidence="2 3" key="1">
    <citation type="submission" date="2024-09" db="EMBL/GenBank/DDBJ databases">
        <title>Floridaenema gen nov. (Aerosakkonemataceae, Aerosakkonematales ord. nov., Cyanobacteria) from benthic tropical and subtropical fresh waters, with the description of four new species.</title>
        <authorList>
            <person name="Moretto J.A."/>
            <person name="Berthold D.E."/>
            <person name="Lefler F.W."/>
            <person name="Huang I.-S."/>
            <person name="Laughinghouse H. IV."/>
        </authorList>
    </citation>
    <scope>NUCLEOTIDE SEQUENCE [LARGE SCALE GENOMIC DNA]</scope>
    <source>
        <strain evidence="2 3">BLCC-F167</strain>
    </source>
</reference>
<comment type="caution">
    <text evidence="2">The sequence shown here is derived from an EMBL/GenBank/DDBJ whole genome shotgun (WGS) entry which is preliminary data.</text>
</comment>
<dbReference type="EMBL" id="JBHFNT010000200">
    <property type="protein sequence ID" value="MFB2837177.1"/>
    <property type="molecule type" value="Genomic_DNA"/>
</dbReference>
<keyword evidence="3" id="KW-1185">Reference proteome</keyword>
<feature type="domain" description="Saccharopine dehydrogenase NADP binding" evidence="1">
    <location>
        <begin position="8"/>
        <end position="130"/>
    </location>
</feature>